<dbReference type="EMBL" id="JBHSMS010000074">
    <property type="protein sequence ID" value="MFC5513660.1"/>
    <property type="molecule type" value="Genomic_DNA"/>
</dbReference>
<dbReference type="InterPro" id="IPR018715">
    <property type="entry name" value="DUF2239"/>
</dbReference>
<accession>A0ABW0PMG2</accession>
<organism evidence="1 2">
    <name type="scientific">Massilia jejuensis</name>
    <dbReference type="NCBI Taxonomy" id="648894"/>
    <lineage>
        <taxon>Bacteria</taxon>
        <taxon>Pseudomonadati</taxon>
        <taxon>Pseudomonadota</taxon>
        <taxon>Betaproteobacteria</taxon>
        <taxon>Burkholderiales</taxon>
        <taxon>Oxalobacteraceae</taxon>
        <taxon>Telluria group</taxon>
        <taxon>Massilia</taxon>
    </lineage>
</organism>
<evidence type="ECO:0000313" key="2">
    <source>
        <dbReference type="Proteomes" id="UP001596031"/>
    </source>
</evidence>
<proteinExistence type="predicted"/>
<dbReference type="RefSeq" id="WP_379726238.1">
    <property type="nucleotide sequence ID" value="NZ_JBHSMS010000074.1"/>
</dbReference>
<dbReference type="Proteomes" id="UP001596031">
    <property type="component" value="Unassembled WGS sequence"/>
</dbReference>
<evidence type="ECO:0000313" key="1">
    <source>
        <dbReference type="EMBL" id="MFC5513660.1"/>
    </source>
</evidence>
<keyword evidence="2" id="KW-1185">Reference proteome</keyword>
<gene>
    <name evidence="1" type="ORF">ACFPOU_21390</name>
</gene>
<protein>
    <submittedName>
        <fullName evidence="1">DUF2239 family protein</fullName>
    </submittedName>
</protein>
<dbReference type="Pfam" id="PF09998">
    <property type="entry name" value="DUF2239"/>
    <property type="match status" value="1"/>
</dbReference>
<comment type="caution">
    <text evidence="1">The sequence shown here is derived from an EMBL/GenBank/DDBJ whole genome shotgun (WGS) entry which is preliminary data.</text>
</comment>
<sequence>MLPSHCIAFAGTVLLAKGELVDVVKAVKAAIDAGHAPSIALLDGATSHPVQIDFGGTEEEVLQRIARAPARSSPGRPKPGVVPREVTLLPRHWEWLSGQPGGASVALRKLVERASRDARGADTMRAARDAAYRFMHELMGDAPGFEEASRALFAGDGGRFAELVARWPRDVRGHLLKLAGPAFGAA</sequence>
<reference evidence="2" key="1">
    <citation type="journal article" date="2019" name="Int. J. Syst. Evol. Microbiol.">
        <title>The Global Catalogue of Microorganisms (GCM) 10K type strain sequencing project: providing services to taxonomists for standard genome sequencing and annotation.</title>
        <authorList>
            <consortium name="The Broad Institute Genomics Platform"/>
            <consortium name="The Broad Institute Genome Sequencing Center for Infectious Disease"/>
            <person name="Wu L."/>
            <person name="Ma J."/>
        </authorList>
    </citation>
    <scope>NUCLEOTIDE SEQUENCE [LARGE SCALE GENOMIC DNA]</scope>
    <source>
        <strain evidence="2">CCUG 38813</strain>
    </source>
</reference>
<name>A0ABW0PMG2_9BURK</name>